<evidence type="ECO:0000256" key="6">
    <source>
        <dbReference type="ARBA" id="ARBA00023242"/>
    </source>
</evidence>
<feature type="region of interest" description="Disordered" evidence="7">
    <location>
        <begin position="466"/>
        <end position="516"/>
    </location>
</feature>
<dbReference type="GO" id="GO:0006355">
    <property type="term" value="P:regulation of DNA-templated transcription"/>
    <property type="evidence" value="ECO:0007669"/>
    <property type="project" value="InterPro"/>
</dbReference>
<feature type="region of interest" description="Disordered" evidence="7">
    <location>
        <begin position="207"/>
        <end position="226"/>
    </location>
</feature>
<comment type="subcellular location">
    <subcellularLocation>
        <location evidence="1">Nucleus</location>
    </subcellularLocation>
</comment>
<accession>A0A813NYG4</accession>
<keyword evidence="3" id="KW-0805">Transcription regulation</keyword>
<dbReference type="GO" id="GO:0003723">
    <property type="term" value="F:RNA binding"/>
    <property type="evidence" value="ECO:0007669"/>
    <property type="project" value="InterPro"/>
</dbReference>
<dbReference type="OrthoDB" id="10000452at2759"/>
<dbReference type="InterPro" id="IPR003652">
    <property type="entry name" value="Ataxin_AXH_dom"/>
</dbReference>
<dbReference type="Proteomes" id="UP000681722">
    <property type="component" value="Unassembled WGS sequence"/>
</dbReference>
<dbReference type="InterPro" id="IPR043404">
    <property type="entry name" value="ATAXIN1-like"/>
</dbReference>
<feature type="domain" description="AXH" evidence="8">
    <location>
        <begin position="229"/>
        <end position="361"/>
    </location>
</feature>
<keyword evidence="5" id="KW-0804">Transcription</keyword>
<feature type="compositionally biased region" description="Polar residues" evidence="7">
    <location>
        <begin position="492"/>
        <end position="516"/>
    </location>
</feature>
<keyword evidence="11" id="KW-1185">Reference proteome</keyword>
<evidence type="ECO:0000313" key="10">
    <source>
        <dbReference type="EMBL" id="CAF3521844.1"/>
    </source>
</evidence>
<feature type="compositionally biased region" description="Polar residues" evidence="7">
    <location>
        <begin position="212"/>
        <end position="226"/>
    </location>
</feature>
<feature type="compositionally biased region" description="Basic and acidic residues" evidence="7">
    <location>
        <begin position="411"/>
        <end position="428"/>
    </location>
</feature>
<dbReference type="SMART" id="SM00536">
    <property type="entry name" value="AXH"/>
    <property type="match status" value="1"/>
</dbReference>
<evidence type="ECO:0000313" key="11">
    <source>
        <dbReference type="Proteomes" id="UP000663829"/>
    </source>
</evidence>
<feature type="compositionally biased region" description="Basic residues" evidence="7">
    <location>
        <begin position="150"/>
        <end position="165"/>
    </location>
</feature>
<keyword evidence="2" id="KW-0678">Repressor</keyword>
<dbReference type="EMBL" id="CAJOBC010000029">
    <property type="protein sequence ID" value="CAF3521844.1"/>
    <property type="molecule type" value="Genomic_DNA"/>
</dbReference>
<name>A0A813NYG4_9BILA</name>
<feature type="compositionally biased region" description="Low complexity" evidence="7">
    <location>
        <begin position="470"/>
        <end position="479"/>
    </location>
</feature>
<feature type="compositionally biased region" description="Polar residues" evidence="7">
    <location>
        <begin position="166"/>
        <end position="187"/>
    </location>
</feature>
<dbReference type="Proteomes" id="UP000663829">
    <property type="component" value="Unassembled WGS sequence"/>
</dbReference>
<evidence type="ECO:0000256" key="2">
    <source>
        <dbReference type="ARBA" id="ARBA00022491"/>
    </source>
</evidence>
<dbReference type="EMBL" id="CAJNOQ010000029">
    <property type="protein sequence ID" value="CAF0743284.1"/>
    <property type="molecule type" value="Genomic_DNA"/>
</dbReference>
<sequence length="516" mass="57521">MTIRTTVSSNVYFPSNSHPLWSTHSSTLPTGITSNYYDQRYAQQRPTDPIFRTPIIRSGVPTHFSFPNTATHLGFYSNSYADMFGTNDPYMNQLRTTAATSSFGQNNGSSTNYQHTSSNRKNDLSSNKNKLYTSPILGSNTSDINVSLSSHHHHSTISNGHRHSHSTNGTLSPSIIDSSGSYHPSQQETNRAILNYQKSDERQLFPLKRSHSPGQNSIHHSSSDDLQTTPINEDILILKKFRRENFVTLSSGEMKNIEKLTTNDFIKSADDSNEYSSILTRVEDVGVVDNKSGKAQIIFDITELQKRIIYDVLEEMPFFVYQQTWSSINPNKTRTVCGLKCRQLEKGDLIIAAMEQDNLTSILTSSLATPSSSPPPSSTSISKNTALSHLSPCKTTPTKFLFKRYIDENTGKNNYNEHLRSETDKWSESSHTSQFIPTITTAAIETVQNNVHRKSLEEISTTNKNIPICSASRSPSSTSPSPPSGTHKRQKLSSNTSTVQKTDMRISKSTNETLSN</sequence>
<dbReference type="InterPro" id="IPR036096">
    <property type="entry name" value="Ataxin_AXH_dom_sf"/>
</dbReference>
<keyword evidence="4" id="KW-0238">DNA-binding</keyword>
<keyword evidence="6" id="KW-0539">Nucleus</keyword>
<feature type="region of interest" description="Disordered" evidence="7">
    <location>
        <begin position="99"/>
        <end position="187"/>
    </location>
</feature>
<dbReference type="AlphaFoldDB" id="A0A813NYG4"/>
<evidence type="ECO:0000259" key="8">
    <source>
        <dbReference type="PROSITE" id="PS51148"/>
    </source>
</evidence>
<reference evidence="9" key="1">
    <citation type="submission" date="2021-02" db="EMBL/GenBank/DDBJ databases">
        <authorList>
            <person name="Nowell W R."/>
        </authorList>
    </citation>
    <scope>NUCLEOTIDE SEQUENCE</scope>
</reference>
<evidence type="ECO:0000256" key="7">
    <source>
        <dbReference type="SAM" id="MobiDB-lite"/>
    </source>
</evidence>
<dbReference type="SUPFAM" id="SSF102031">
    <property type="entry name" value="AXH domain"/>
    <property type="match status" value="1"/>
</dbReference>
<feature type="region of interest" description="Disordered" evidence="7">
    <location>
        <begin position="365"/>
        <end position="385"/>
    </location>
</feature>
<proteinExistence type="predicted"/>
<evidence type="ECO:0000256" key="5">
    <source>
        <dbReference type="ARBA" id="ARBA00023163"/>
    </source>
</evidence>
<dbReference type="PANTHER" id="PTHR13392:SF13">
    <property type="entry name" value="AXH DOMAIN-CONTAINING PROTEIN"/>
    <property type="match status" value="1"/>
</dbReference>
<dbReference type="PROSITE" id="PS51148">
    <property type="entry name" value="AXH"/>
    <property type="match status" value="1"/>
</dbReference>
<organism evidence="9 11">
    <name type="scientific">Didymodactylos carnosus</name>
    <dbReference type="NCBI Taxonomy" id="1234261"/>
    <lineage>
        <taxon>Eukaryota</taxon>
        <taxon>Metazoa</taxon>
        <taxon>Spiralia</taxon>
        <taxon>Gnathifera</taxon>
        <taxon>Rotifera</taxon>
        <taxon>Eurotatoria</taxon>
        <taxon>Bdelloidea</taxon>
        <taxon>Philodinida</taxon>
        <taxon>Philodinidae</taxon>
        <taxon>Didymodactylos</taxon>
    </lineage>
</organism>
<protein>
    <recommendedName>
        <fullName evidence="8">AXH domain-containing protein</fullName>
    </recommendedName>
</protein>
<evidence type="ECO:0000256" key="1">
    <source>
        <dbReference type="ARBA" id="ARBA00004123"/>
    </source>
</evidence>
<comment type="caution">
    <text evidence="9">The sequence shown here is derived from an EMBL/GenBank/DDBJ whole genome shotgun (WGS) entry which is preliminary data.</text>
</comment>
<dbReference type="GO" id="GO:0003677">
    <property type="term" value="F:DNA binding"/>
    <property type="evidence" value="ECO:0007669"/>
    <property type="project" value="UniProtKB-KW"/>
</dbReference>
<evidence type="ECO:0000256" key="4">
    <source>
        <dbReference type="ARBA" id="ARBA00023125"/>
    </source>
</evidence>
<gene>
    <name evidence="9" type="ORF">GPM918_LOCUS394</name>
    <name evidence="10" type="ORF">SRO942_LOCUS395</name>
</gene>
<evidence type="ECO:0000256" key="3">
    <source>
        <dbReference type="ARBA" id="ARBA00023015"/>
    </source>
</evidence>
<feature type="compositionally biased region" description="Polar residues" evidence="7">
    <location>
        <begin position="99"/>
        <end position="146"/>
    </location>
</feature>
<dbReference type="PANTHER" id="PTHR13392">
    <property type="entry name" value="ATAXIN 1"/>
    <property type="match status" value="1"/>
</dbReference>
<dbReference type="Pfam" id="PF08517">
    <property type="entry name" value="AXH"/>
    <property type="match status" value="1"/>
</dbReference>
<dbReference type="GO" id="GO:0005634">
    <property type="term" value="C:nucleus"/>
    <property type="evidence" value="ECO:0007669"/>
    <property type="project" value="UniProtKB-SubCell"/>
</dbReference>
<evidence type="ECO:0000313" key="9">
    <source>
        <dbReference type="EMBL" id="CAF0743284.1"/>
    </source>
</evidence>
<feature type="region of interest" description="Disordered" evidence="7">
    <location>
        <begin position="411"/>
        <end position="432"/>
    </location>
</feature>